<dbReference type="EMBL" id="CAJOBA010033661">
    <property type="protein sequence ID" value="CAF3968363.1"/>
    <property type="molecule type" value="Genomic_DNA"/>
</dbReference>
<dbReference type="EMBL" id="CAJNOK010012140">
    <property type="protein sequence ID" value="CAF1156876.1"/>
    <property type="molecule type" value="Genomic_DNA"/>
</dbReference>
<name>A0A8S2EF27_9BILA</name>
<protein>
    <submittedName>
        <fullName evidence="1">Uncharacterized protein</fullName>
    </submittedName>
</protein>
<dbReference type="AlphaFoldDB" id="A0A8S2EF27"/>
<reference evidence="1" key="1">
    <citation type="submission" date="2021-02" db="EMBL/GenBank/DDBJ databases">
        <authorList>
            <person name="Nowell W R."/>
        </authorList>
    </citation>
    <scope>NUCLEOTIDE SEQUENCE</scope>
</reference>
<organism evidence="1 3">
    <name type="scientific">Didymodactylos carnosus</name>
    <dbReference type="NCBI Taxonomy" id="1234261"/>
    <lineage>
        <taxon>Eukaryota</taxon>
        <taxon>Metazoa</taxon>
        <taxon>Spiralia</taxon>
        <taxon>Gnathifera</taxon>
        <taxon>Rotifera</taxon>
        <taxon>Eurotatoria</taxon>
        <taxon>Bdelloidea</taxon>
        <taxon>Philodinida</taxon>
        <taxon>Philodinidae</taxon>
        <taxon>Didymodactylos</taxon>
    </lineage>
</organism>
<comment type="caution">
    <text evidence="1">The sequence shown here is derived from an EMBL/GenBank/DDBJ whole genome shotgun (WGS) entry which is preliminary data.</text>
</comment>
<evidence type="ECO:0000313" key="2">
    <source>
        <dbReference type="EMBL" id="CAF3968363.1"/>
    </source>
</evidence>
<proteinExistence type="predicted"/>
<evidence type="ECO:0000313" key="1">
    <source>
        <dbReference type="EMBL" id="CAF1156876.1"/>
    </source>
</evidence>
<accession>A0A8S2EF27</accession>
<dbReference type="Proteomes" id="UP000677228">
    <property type="component" value="Unassembled WGS sequence"/>
</dbReference>
<dbReference type="Proteomes" id="UP000682733">
    <property type="component" value="Unassembled WGS sequence"/>
</dbReference>
<gene>
    <name evidence="1" type="ORF">OVA965_LOCUS21890</name>
    <name evidence="2" type="ORF">TMI583_LOCUS22601</name>
</gene>
<evidence type="ECO:0000313" key="3">
    <source>
        <dbReference type="Proteomes" id="UP000677228"/>
    </source>
</evidence>
<sequence length="620" mass="73840">MTTSVNEERIIHQYNSDSTTCDLFKQMEPEFHRYCTMGEWRHNHQLPSFEISREYIQTKIYPKLQQQSEKLAQQLAISTIRRVKTEERWACQQNRLTLSRCFVELFFSRQIRRGPIPVEEDQIKLREKVITNGIKSGLQFSILMLPNRDENLAKNDGHLPDLGEILSLVKLWSIVRAMFLIKDYFIQQILVKLFRKIFEKSKIETIYDIERLLGEMLTLRTSPIISVDDEFDIINYLIIKLLSNRKYSKYTSYLRQMYDELIPYEIKKIEKVELLIIELVKHQITLKWLFETVQQLLSIEQNSIEIIVVQDAHRYTCYDTDNRQHIYEYTQALNQIVQQMNLQQYIKLISHNQLEKDSEENKIFQIQRQQLYDEQYFKLIKPFIESKSSVLQASISRDKFRAKIEELSLNENIVELIEPVLHGRLHPELIDAHLSPIQELKFLAQIYEVSQDNDTEKLRQEVLFSSLINAIKYICSYETQTSTKNYLNLDDIEFLLPKSIRLSIHNKPFHQTRVQFLIKTSSNLHRQPWHGTVTLRRSQKKHFVFDIQLSLLYKLNKYIPVFVTSSLSTTDDYFSKLAKNIQPIMWVHPDLIKDYDQQFNGEMLLSKLLFDDDHVNNLRI</sequence>